<reference evidence="1 2" key="1">
    <citation type="journal article" date="2008" name="Nature">
        <title>The genome of the choanoflagellate Monosiga brevicollis and the origin of metazoans.</title>
        <authorList>
            <consortium name="JGI Sequencing"/>
            <person name="King N."/>
            <person name="Westbrook M.J."/>
            <person name="Young S.L."/>
            <person name="Kuo A."/>
            <person name="Abedin M."/>
            <person name="Chapman J."/>
            <person name="Fairclough S."/>
            <person name="Hellsten U."/>
            <person name="Isogai Y."/>
            <person name="Letunic I."/>
            <person name="Marr M."/>
            <person name="Pincus D."/>
            <person name="Putnam N."/>
            <person name="Rokas A."/>
            <person name="Wright K.J."/>
            <person name="Zuzow R."/>
            <person name="Dirks W."/>
            <person name="Good M."/>
            <person name="Goodstein D."/>
            <person name="Lemons D."/>
            <person name="Li W."/>
            <person name="Lyons J.B."/>
            <person name="Morris A."/>
            <person name="Nichols S."/>
            <person name="Richter D.J."/>
            <person name="Salamov A."/>
            <person name="Bork P."/>
            <person name="Lim W.A."/>
            <person name="Manning G."/>
            <person name="Miller W.T."/>
            <person name="McGinnis W."/>
            <person name="Shapiro H."/>
            <person name="Tjian R."/>
            <person name="Grigoriev I.V."/>
            <person name="Rokhsar D."/>
        </authorList>
    </citation>
    <scope>NUCLEOTIDE SEQUENCE [LARGE SCALE GENOMIC DNA]</scope>
    <source>
        <strain evidence="2">MX1 / ATCC 50154</strain>
    </source>
</reference>
<evidence type="ECO:0000313" key="2">
    <source>
        <dbReference type="Proteomes" id="UP000001357"/>
    </source>
</evidence>
<dbReference type="STRING" id="81824.A9V056"/>
<dbReference type="Proteomes" id="UP000001357">
    <property type="component" value="Unassembled WGS sequence"/>
</dbReference>
<protein>
    <recommendedName>
        <fullName evidence="3">DOT1 domain-containing protein</fullName>
    </recommendedName>
</protein>
<dbReference type="RefSeq" id="XP_001746203.1">
    <property type="nucleotide sequence ID" value="XM_001746151.1"/>
</dbReference>
<evidence type="ECO:0008006" key="3">
    <source>
        <dbReference type="Google" id="ProtNLM"/>
    </source>
</evidence>
<dbReference type="AlphaFoldDB" id="A9V056"/>
<proteinExistence type="predicted"/>
<dbReference type="InParanoid" id="A9V056"/>
<organism evidence="1 2">
    <name type="scientific">Monosiga brevicollis</name>
    <name type="common">Choanoflagellate</name>
    <dbReference type="NCBI Taxonomy" id="81824"/>
    <lineage>
        <taxon>Eukaryota</taxon>
        <taxon>Choanoflagellata</taxon>
        <taxon>Craspedida</taxon>
        <taxon>Salpingoecidae</taxon>
        <taxon>Monosiga</taxon>
    </lineage>
</organism>
<name>A9V056_MONBE</name>
<gene>
    <name evidence="1" type="ORF">MONBRDRAFT_8479</name>
</gene>
<dbReference type="GO" id="GO:0008168">
    <property type="term" value="F:methyltransferase activity"/>
    <property type="evidence" value="ECO:0000318"/>
    <property type="project" value="GO_Central"/>
</dbReference>
<dbReference type="KEGG" id="mbr:MONBRDRAFT_8479"/>
<keyword evidence="2" id="KW-1185">Reference proteome</keyword>
<evidence type="ECO:0000313" key="1">
    <source>
        <dbReference type="EMBL" id="EDQ89098.1"/>
    </source>
</evidence>
<dbReference type="EMBL" id="CH991552">
    <property type="protein sequence ID" value="EDQ89098.1"/>
    <property type="molecule type" value="Genomic_DNA"/>
</dbReference>
<accession>A9V056</accession>
<sequence length="235" mass="26734">MRAAPAAPGRALVSVHNDLTDMLCDIRRQLDEARQRLADIRAHLLGHVGWRGMAPDEKIVYPEHGDIRAFIRDHSFGNGPDTAQLLLPDLGDTAYISHSMSMAQLQFLFRDVLDRQLRHLLPAKSEEVTLMDIGSRLGAVLYAGYFMTDFGHLVGVEMEDYFCGLQRDVIKRFKLRPRVELLEELDLDTWVEPIEVEFPQALDEDSSDHHGSDDDDDDDEFVEEASSLHFYRVLG</sequence>
<dbReference type="InterPro" id="IPR029063">
    <property type="entry name" value="SAM-dependent_MTases_sf"/>
</dbReference>
<dbReference type="Gene3D" id="3.40.50.150">
    <property type="entry name" value="Vaccinia Virus protein VP39"/>
    <property type="match status" value="1"/>
</dbReference>
<dbReference type="GeneID" id="5891285"/>